<evidence type="ECO:0000256" key="1">
    <source>
        <dbReference type="SAM" id="MobiDB-lite"/>
    </source>
</evidence>
<evidence type="ECO:0008006" key="5">
    <source>
        <dbReference type="Google" id="ProtNLM"/>
    </source>
</evidence>
<sequence>MSAHRPLYSFEHASGGSVRKRESARQELPAFRKRLGLPEKTSVEVDEALLLFIVEVHLNIAWYADRLRREDRMRRFYTIVSAVLFMAVPALVWFLSGGFDVFASDDGGEALASSAHSTAAEITAVITGLLAVHRALSAWLDKRQIHGHFWRASADLKELLYSFEESWSGRAALAAASTEDGLAAATAPLTAEGELSTEFHEALAGEIARARQIVRKEREGFYELYKSTAFDVVQRLGDTFTQAQTMTRQFSAPQLNERLDREQEESEKRRRKLTLSAEIVGFERLIAEDRAALAQAEDAAERARLEQNIAQTQRTIDQSRQDLVKIEAALKALSAL</sequence>
<name>D0LT58_HALO1</name>
<evidence type="ECO:0000256" key="2">
    <source>
        <dbReference type="SAM" id="Phobius"/>
    </source>
</evidence>
<keyword evidence="4" id="KW-1185">Reference proteome</keyword>
<dbReference type="RefSeq" id="WP_012831786.1">
    <property type="nucleotide sequence ID" value="NC_013440.1"/>
</dbReference>
<gene>
    <name evidence="3" type="ordered locus">Hoch_6730</name>
</gene>
<reference evidence="3 4" key="1">
    <citation type="journal article" date="2010" name="Stand. Genomic Sci.">
        <title>Complete genome sequence of Haliangium ochraceum type strain (SMP-2).</title>
        <authorList>
            <consortium name="US DOE Joint Genome Institute (JGI-PGF)"/>
            <person name="Ivanova N."/>
            <person name="Daum C."/>
            <person name="Lang E."/>
            <person name="Abt B."/>
            <person name="Kopitz M."/>
            <person name="Saunders E."/>
            <person name="Lapidus A."/>
            <person name="Lucas S."/>
            <person name="Glavina Del Rio T."/>
            <person name="Nolan M."/>
            <person name="Tice H."/>
            <person name="Copeland A."/>
            <person name="Cheng J.F."/>
            <person name="Chen F."/>
            <person name="Bruce D."/>
            <person name="Goodwin L."/>
            <person name="Pitluck S."/>
            <person name="Mavromatis K."/>
            <person name="Pati A."/>
            <person name="Mikhailova N."/>
            <person name="Chen A."/>
            <person name="Palaniappan K."/>
            <person name="Land M."/>
            <person name="Hauser L."/>
            <person name="Chang Y.J."/>
            <person name="Jeffries C.D."/>
            <person name="Detter J.C."/>
            <person name="Brettin T."/>
            <person name="Rohde M."/>
            <person name="Goker M."/>
            <person name="Bristow J."/>
            <person name="Markowitz V."/>
            <person name="Eisen J.A."/>
            <person name="Hugenholtz P."/>
            <person name="Kyrpides N.C."/>
            <person name="Klenk H.P."/>
        </authorList>
    </citation>
    <scope>NUCLEOTIDE SEQUENCE [LARGE SCALE GENOMIC DNA]</scope>
    <source>
        <strain evidence="4">DSM 14365 / CIP 107738 / JCM 11303 / AJ 13395 / SMP-2</strain>
    </source>
</reference>
<dbReference type="HOGENOM" id="CLU_825780_0_0_7"/>
<dbReference type="Proteomes" id="UP000001880">
    <property type="component" value="Chromosome"/>
</dbReference>
<evidence type="ECO:0000313" key="4">
    <source>
        <dbReference type="Proteomes" id="UP000001880"/>
    </source>
</evidence>
<feature type="transmembrane region" description="Helical" evidence="2">
    <location>
        <begin position="115"/>
        <end position="136"/>
    </location>
</feature>
<proteinExistence type="predicted"/>
<feature type="transmembrane region" description="Helical" evidence="2">
    <location>
        <begin position="76"/>
        <end position="95"/>
    </location>
</feature>
<dbReference type="KEGG" id="hoh:Hoch_6730"/>
<dbReference type="EMBL" id="CP001804">
    <property type="protein sequence ID" value="ACY19194.1"/>
    <property type="molecule type" value="Genomic_DNA"/>
</dbReference>
<protein>
    <recommendedName>
        <fullName evidence="5">SMODS and SLOG-associating 2TM effector domain-containing protein</fullName>
    </recommendedName>
</protein>
<dbReference type="AlphaFoldDB" id="D0LT58"/>
<feature type="region of interest" description="Disordered" evidence="1">
    <location>
        <begin position="251"/>
        <end position="270"/>
    </location>
</feature>
<keyword evidence="2" id="KW-0472">Membrane</keyword>
<evidence type="ECO:0000313" key="3">
    <source>
        <dbReference type="EMBL" id="ACY19194.1"/>
    </source>
</evidence>
<keyword evidence="2" id="KW-1133">Transmembrane helix</keyword>
<accession>D0LT58</accession>
<dbReference type="STRING" id="502025.Hoch_6730"/>
<keyword evidence="2" id="KW-0812">Transmembrane</keyword>
<organism evidence="3 4">
    <name type="scientific">Haliangium ochraceum (strain DSM 14365 / JCM 11303 / SMP-2)</name>
    <dbReference type="NCBI Taxonomy" id="502025"/>
    <lineage>
        <taxon>Bacteria</taxon>
        <taxon>Pseudomonadati</taxon>
        <taxon>Myxococcota</taxon>
        <taxon>Polyangia</taxon>
        <taxon>Haliangiales</taxon>
        <taxon>Kofleriaceae</taxon>
        <taxon>Haliangium</taxon>
    </lineage>
</organism>